<gene>
    <name evidence="1" type="ORF">MTER_37400</name>
</gene>
<accession>A0AAD1MJV1</accession>
<dbReference type="AlphaFoldDB" id="A0AAD1MJV1"/>
<sequence>MGLLPKPRATLTDAEVADALGRAAAIINPLLDLLSQTDPIGLRDRTHSLLSPPRRLSGRIRRFRLRRRRRQAGRGPSNADRARIAGAQLMNAADLPGTAAWERMSRDERIHWWVHRVGALNTLVVASPRVFGWLARVVPVGELAGFVNHAIVLCALAREYGVTDRSEQVRLLAAVLCDRQLPDDVEVPTPPEPEPPPERQGVIGTVWQLAGILRATFEEAAKRPQPKKLYQRLSVLPGLGAIAGYFGERDALFRAAQEGVAWLDEHTAA</sequence>
<evidence type="ECO:0000313" key="1">
    <source>
        <dbReference type="EMBL" id="BBX24329.1"/>
    </source>
</evidence>
<dbReference type="EMBL" id="AP022564">
    <property type="protein sequence ID" value="BBX24329.1"/>
    <property type="molecule type" value="Genomic_DNA"/>
</dbReference>
<keyword evidence="2" id="KW-1185">Reference proteome</keyword>
<name>A0AAD1MJV1_9MYCO</name>
<proteinExistence type="predicted"/>
<dbReference type="Proteomes" id="UP000467636">
    <property type="component" value="Chromosome"/>
</dbReference>
<evidence type="ECO:0000313" key="2">
    <source>
        <dbReference type="Proteomes" id="UP000467636"/>
    </source>
</evidence>
<protein>
    <submittedName>
        <fullName evidence="1">Uncharacterized protein</fullName>
    </submittedName>
</protein>
<organism evidence="1 2">
    <name type="scientific">Mycolicibacter terrae</name>
    <dbReference type="NCBI Taxonomy" id="1788"/>
    <lineage>
        <taxon>Bacteria</taxon>
        <taxon>Bacillati</taxon>
        <taxon>Actinomycetota</taxon>
        <taxon>Actinomycetes</taxon>
        <taxon>Mycobacteriales</taxon>
        <taxon>Mycobacteriaceae</taxon>
        <taxon>Mycolicibacter</taxon>
    </lineage>
</organism>
<dbReference type="RefSeq" id="WP_085260696.1">
    <property type="nucleotide sequence ID" value="NZ_AP022564.1"/>
</dbReference>
<reference evidence="1 2" key="1">
    <citation type="journal article" date="2019" name="Emerg. Microbes Infect.">
        <title>Comprehensive subspecies identification of 175 nontuberculous mycobacteria species based on 7547 genomic profiles.</title>
        <authorList>
            <person name="Matsumoto Y."/>
            <person name="Kinjo T."/>
            <person name="Motooka D."/>
            <person name="Nabeya D."/>
            <person name="Jung N."/>
            <person name="Uechi K."/>
            <person name="Horii T."/>
            <person name="Iida T."/>
            <person name="Fujita J."/>
            <person name="Nakamura S."/>
        </authorList>
    </citation>
    <scope>NUCLEOTIDE SEQUENCE [LARGE SCALE GENOMIC DNA]</scope>
    <source>
        <strain evidence="1 2">JCM 12143</strain>
    </source>
</reference>